<keyword evidence="3 5" id="KW-0808">Transferase</keyword>
<evidence type="ECO:0000256" key="1">
    <source>
        <dbReference type="ARBA" id="ARBA00022576"/>
    </source>
</evidence>
<feature type="region of interest" description="Disordered" evidence="6">
    <location>
        <begin position="1"/>
        <end position="40"/>
    </location>
</feature>
<dbReference type="Pfam" id="PF00202">
    <property type="entry name" value="Aminotran_3"/>
    <property type="match status" value="1"/>
</dbReference>
<dbReference type="FunCoup" id="A0A517S9W4">
    <property type="interactions" value="534"/>
</dbReference>
<accession>A0A517S9W4</accession>
<dbReference type="CDD" id="cd00610">
    <property type="entry name" value="OAT_like"/>
    <property type="match status" value="1"/>
</dbReference>
<dbReference type="SUPFAM" id="SSF53383">
    <property type="entry name" value="PLP-dependent transferases"/>
    <property type="match status" value="1"/>
</dbReference>
<dbReference type="EMBL" id="CP036271">
    <property type="protein sequence ID" value="QDT52917.1"/>
    <property type="molecule type" value="Genomic_DNA"/>
</dbReference>
<dbReference type="PANTHER" id="PTHR11986:SF79">
    <property type="entry name" value="ACETYLORNITHINE AMINOTRANSFERASE, MITOCHONDRIAL"/>
    <property type="match status" value="1"/>
</dbReference>
<feature type="binding site" evidence="5">
    <location>
        <begin position="185"/>
        <end position="186"/>
    </location>
    <ligand>
        <name>pyridoxal 5'-phosphate</name>
        <dbReference type="ChEBI" id="CHEBI:597326"/>
    </ligand>
</feature>
<dbReference type="EC" id="2.6.1.11" evidence="5"/>
<comment type="subunit">
    <text evidence="5">Homodimer.</text>
</comment>
<dbReference type="Proteomes" id="UP000315700">
    <property type="component" value="Chromosome"/>
</dbReference>
<keyword evidence="2 5" id="KW-0028">Amino-acid biosynthesis</keyword>
<feature type="compositionally biased region" description="Basic residues" evidence="6">
    <location>
        <begin position="1"/>
        <end position="13"/>
    </location>
</feature>
<dbReference type="InterPro" id="IPR050103">
    <property type="entry name" value="Class-III_PLP-dep_AT"/>
</dbReference>
<organism evidence="7 8">
    <name type="scientific">Caulifigura coniformis</name>
    <dbReference type="NCBI Taxonomy" id="2527983"/>
    <lineage>
        <taxon>Bacteria</taxon>
        <taxon>Pseudomonadati</taxon>
        <taxon>Planctomycetota</taxon>
        <taxon>Planctomycetia</taxon>
        <taxon>Planctomycetales</taxon>
        <taxon>Planctomycetaceae</taxon>
        <taxon>Caulifigura</taxon>
    </lineage>
</organism>
<dbReference type="FunFam" id="3.40.640.10:FF:000004">
    <property type="entry name" value="Acetylornithine aminotransferase"/>
    <property type="match status" value="1"/>
</dbReference>
<evidence type="ECO:0000313" key="7">
    <source>
        <dbReference type="EMBL" id="QDT52917.1"/>
    </source>
</evidence>
<dbReference type="NCBIfam" id="NF002325">
    <property type="entry name" value="PRK01278.1"/>
    <property type="match status" value="1"/>
</dbReference>
<comment type="cofactor">
    <cofactor evidence="5">
        <name>pyridoxal 5'-phosphate</name>
        <dbReference type="ChEBI" id="CHEBI:597326"/>
    </cofactor>
    <text evidence="5">Binds 1 pyridoxal phosphate per subunit.</text>
</comment>
<gene>
    <name evidence="5 7" type="primary">argD</name>
    <name evidence="7" type="ORF">Pan44_09300</name>
</gene>
<dbReference type="InterPro" id="IPR015424">
    <property type="entry name" value="PyrdxlP-dep_Trfase"/>
</dbReference>
<feature type="modified residue" description="N6-(pyridoxal phosphate)lysine" evidence="5">
    <location>
        <position position="328"/>
    </location>
</feature>
<comment type="subcellular location">
    <subcellularLocation>
        <location evidence="5">Cytoplasm</location>
    </subcellularLocation>
</comment>
<dbReference type="PIRSF" id="PIRSF000521">
    <property type="entry name" value="Transaminase_4ab_Lys_Orn"/>
    <property type="match status" value="1"/>
</dbReference>
<dbReference type="InterPro" id="IPR004636">
    <property type="entry name" value="AcOrn/SuccOrn_fam"/>
</dbReference>
<dbReference type="KEGG" id="ccos:Pan44_09300"/>
<reference evidence="7 8" key="1">
    <citation type="submission" date="2019-02" db="EMBL/GenBank/DDBJ databases">
        <title>Deep-cultivation of Planctomycetes and their phenomic and genomic characterization uncovers novel biology.</title>
        <authorList>
            <person name="Wiegand S."/>
            <person name="Jogler M."/>
            <person name="Boedeker C."/>
            <person name="Pinto D."/>
            <person name="Vollmers J."/>
            <person name="Rivas-Marin E."/>
            <person name="Kohn T."/>
            <person name="Peeters S.H."/>
            <person name="Heuer A."/>
            <person name="Rast P."/>
            <person name="Oberbeckmann S."/>
            <person name="Bunk B."/>
            <person name="Jeske O."/>
            <person name="Meyerdierks A."/>
            <person name="Storesund J.E."/>
            <person name="Kallscheuer N."/>
            <person name="Luecker S."/>
            <person name="Lage O.M."/>
            <person name="Pohl T."/>
            <person name="Merkel B.J."/>
            <person name="Hornburger P."/>
            <person name="Mueller R.-W."/>
            <person name="Bruemmer F."/>
            <person name="Labrenz M."/>
            <person name="Spormann A.M."/>
            <person name="Op den Camp H."/>
            <person name="Overmann J."/>
            <person name="Amann R."/>
            <person name="Jetten M.S.M."/>
            <person name="Mascher T."/>
            <person name="Medema M.H."/>
            <person name="Devos D.P."/>
            <person name="Kaster A.-K."/>
            <person name="Ovreas L."/>
            <person name="Rohde M."/>
            <person name="Galperin M.Y."/>
            <person name="Jogler C."/>
        </authorList>
    </citation>
    <scope>NUCLEOTIDE SEQUENCE [LARGE SCALE GENOMIC DNA]</scope>
    <source>
        <strain evidence="7 8">Pan44</strain>
    </source>
</reference>
<comment type="miscellaneous">
    <text evidence="5">May also have succinyldiaminopimelate aminotransferase activity, thus carrying out the corresponding step in lysine biosynthesis.</text>
</comment>
<dbReference type="GO" id="GO:0006526">
    <property type="term" value="P:L-arginine biosynthetic process"/>
    <property type="evidence" value="ECO:0007669"/>
    <property type="project" value="UniProtKB-UniRule"/>
</dbReference>
<protein>
    <recommendedName>
        <fullName evidence="5">Acetylornithine aminotransferase</fullName>
        <shortName evidence="5">ACOAT</shortName>
        <ecNumber evidence="5">2.6.1.11</ecNumber>
    </recommendedName>
</protein>
<dbReference type="AlphaFoldDB" id="A0A517S9W4"/>
<evidence type="ECO:0000256" key="6">
    <source>
        <dbReference type="SAM" id="MobiDB-lite"/>
    </source>
</evidence>
<evidence type="ECO:0000256" key="2">
    <source>
        <dbReference type="ARBA" id="ARBA00022605"/>
    </source>
</evidence>
<dbReference type="OrthoDB" id="9816013at2"/>
<sequence>MGRTGSRKARPVPKRCDRTGRNLPEGPFGTAIRRPPGVSEPGELRGAPRVYARSPFFVYFRCPCRCFSSLADRAPPLNAATRSSHETIEQFNRYVIPNYRRYPISLVHGEGSYVWDAEGNRYLDFFPGWGCNILGYAPPRLVRAIQDQAEHLIHIPNTWFTEPQGDFAEALCTRGFGKAFFCNSGAEANEGAIKLARMHANDGRYKVLTFLNGFHGRTFAAVTATAQPKYHEGIQPLLPGFIYAPYNDLEAAKKLIDDETCAILLEPVQGEGGVNIATPEFLQGLRDLCDEKKMLLIFDEVQTGMGRLGTWFGYQHFDVQPDIMTLAKGLAGGVACGAIISTDEVAPSLRPGMHASTFGGNPLAMAAGVATVQTIEEDGLLENVREMSARFEKYFTNLKKTLPLITDVRVCGMMIGVELATAATPAVGACMERGLLINATHDTVVRLLPPLNVTAEQVDEGCDVIAEVLKAM</sequence>
<dbReference type="InterPro" id="IPR005814">
    <property type="entry name" value="Aminotrans_3"/>
</dbReference>
<feature type="binding site" evidence="5">
    <location>
        <position position="357"/>
    </location>
    <ligand>
        <name>pyridoxal 5'-phosphate</name>
        <dbReference type="ChEBI" id="CHEBI:597326"/>
    </ligand>
</feature>
<proteinExistence type="inferred from homology"/>
<feature type="binding site" evidence="5">
    <location>
        <position position="356"/>
    </location>
    <ligand>
        <name>N(2)-acetyl-L-ornithine</name>
        <dbReference type="ChEBI" id="CHEBI:57805"/>
    </ligand>
</feature>
<comment type="catalytic activity">
    <reaction evidence="5">
        <text>N(2)-acetyl-L-ornithine + 2-oxoglutarate = N-acetyl-L-glutamate 5-semialdehyde + L-glutamate</text>
        <dbReference type="Rhea" id="RHEA:18049"/>
        <dbReference type="ChEBI" id="CHEBI:16810"/>
        <dbReference type="ChEBI" id="CHEBI:29123"/>
        <dbReference type="ChEBI" id="CHEBI:29985"/>
        <dbReference type="ChEBI" id="CHEBI:57805"/>
        <dbReference type="EC" id="2.6.1.11"/>
    </reaction>
</comment>
<dbReference type="InterPro" id="IPR015421">
    <property type="entry name" value="PyrdxlP-dep_Trfase_major"/>
</dbReference>
<comment type="pathway">
    <text evidence="5">Amino-acid biosynthesis; L-arginine biosynthesis; N(2)-acetyl-L-ornithine from L-glutamate: step 4/4.</text>
</comment>
<dbReference type="UniPathway" id="UPA00068">
    <property type="reaction ID" value="UER00109"/>
</dbReference>
<feature type="binding site" evidence="5">
    <location>
        <position position="214"/>
    </location>
    <ligand>
        <name>pyridoxal 5'-phosphate</name>
        <dbReference type="ChEBI" id="CHEBI:597326"/>
    </ligand>
</feature>
<keyword evidence="5" id="KW-0963">Cytoplasm</keyword>
<keyword evidence="1 5" id="KW-0032">Aminotransferase</keyword>
<dbReference type="InterPro" id="IPR015422">
    <property type="entry name" value="PyrdxlP-dep_Trfase_small"/>
</dbReference>
<keyword evidence="5" id="KW-0055">Arginine biosynthesis</keyword>
<evidence type="ECO:0000313" key="8">
    <source>
        <dbReference type="Proteomes" id="UP000315700"/>
    </source>
</evidence>
<dbReference type="InterPro" id="IPR049704">
    <property type="entry name" value="Aminotrans_3_PPA_site"/>
</dbReference>
<feature type="binding site" evidence="5">
    <location>
        <position position="217"/>
    </location>
    <ligand>
        <name>N(2)-acetyl-L-ornithine</name>
        <dbReference type="ChEBI" id="CHEBI:57805"/>
    </ligand>
</feature>
<dbReference type="Gene3D" id="3.40.640.10">
    <property type="entry name" value="Type I PLP-dependent aspartate aminotransferase-like (Major domain)"/>
    <property type="match status" value="1"/>
</dbReference>
<keyword evidence="4 5" id="KW-0663">Pyridoxal phosphate</keyword>
<dbReference type="InParanoid" id="A0A517S9W4"/>
<dbReference type="GO" id="GO:0003992">
    <property type="term" value="F:N2-acetyl-L-ornithine:2-oxoglutarate 5-aminotransferase activity"/>
    <property type="evidence" value="ECO:0007669"/>
    <property type="project" value="UniProtKB-UniRule"/>
</dbReference>
<dbReference type="GO" id="GO:0005737">
    <property type="term" value="C:cytoplasm"/>
    <property type="evidence" value="ECO:0007669"/>
    <property type="project" value="UniProtKB-SubCell"/>
</dbReference>
<feature type="binding site" evidence="5">
    <location>
        <begin position="299"/>
        <end position="302"/>
    </location>
    <ligand>
        <name>pyridoxal 5'-phosphate</name>
        <dbReference type="ChEBI" id="CHEBI:597326"/>
    </ligand>
</feature>
<dbReference type="PANTHER" id="PTHR11986">
    <property type="entry name" value="AMINOTRANSFERASE CLASS III"/>
    <property type="match status" value="1"/>
</dbReference>
<evidence type="ECO:0000256" key="4">
    <source>
        <dbReference type="ARBA" id="ARBA00022898"/>
    </source>
</evidence>
<dbReference type="NCBIfam" id="TIGR00707">
    <property type="entry name" value="argD"/>
    <property type="match status" value="1"/>
</dbReference>
<keyword evidence="8" id="KW-1185">Reference proteome</keyword>
<dbReference type="HAMAP" id="MF_01107">
    <property type="entry name" value="ArgD_aminotrans_3"/>
    <property type="match status" value="1"/>
</dbReference>
<dbReference type="GO" id="GO:0030170">
    <property type="term" value="F:pyridoxal phosphate binding"/>
    <property type="evidence" value="ECO:0007669"/>
    <property type="project" value="InterPro"/>
</dbReference>
<dbReference type="PROSITE" id="PS00600">
    <property type="entry name" value="AA_TRANSFER_CLASS_3"/>
    <property type="match status" value="1"/>
</dbReference>
<dbReference type="Gene3D" id="3.90.1150.10">
    <property type="entry name" value="Aspartate Aminotransferase, domain 1"/>
    <property type="match status" value="1"/>
</dbReference>
<evidence type="ECO:0000256" key="3">
    <source>
        <dbReference type="ARBA" id="ARBA00022679"/>
    </source>
</evidence>
<comment type="similarity">
    <text evidence="5">Belongs to the class-III pyridoxal-phosphate-dependent aminotransferase family. ArgD subfamily.</text>
</comment>
<evidence type="ECO:0000256" key="5">
    <source>
        <dbReference type="HAMAP-Rule" id="MF_01107"/>
    </source>
</evidence>
<name>A0A517S9W4_9PLAN</name>
<dbReference type="GO" id="GO:0042802">
    <property type="term" value="F:identical protein binding"/>
    <property type="evidence" value="ECO:0007669"/>
    <property type="project" value="TreeGrafter"/>
</dbReference>